<dbReference type="EMBL" id="AZHB01000026">
    <property type="protein sequence ID" value="OAA55181.1"/>
    <property type="molecule type" value="Genomic_DNA"/>
</dbReference>
<organism evidence="2 3">
    <name type="scientific">Cordyceps fumosorosea (strain ARSEF 2679)</name>
    <name type="common">Isaria fumosorosea</name>
    <dbReference type="NCBI Taxonomy" id="1081104"/>
    <lineage>
        <taxon>Eukaryota</taxon>
        <taxon>Fungi</taxon>
        <taxon>Dikarya</taxon>
        <taxon>Ascomycota</taxon>
        <taxon>Pezizomycotina</taxon>
        <taxon>Sordariomycetes</taxon>
        <taxon>Hypocreomycetidae</taxon>
        <taxon>Hypocreales</taxon>
        <taxon>Cordycipitaceae</taxon>
        <taxon>Cordyceps</taxon>
    </lineage>
</organism>
<dbReference type="RefSeq" id="XP_018701191.1">
    <property type="nucleotide sequence ID" value="XM_018851705.1"/>
</dbReference>
<comment type="caution">
    <text evidence="2">The sequence shown here is derived from an EMBL/GenBank/DDBJ whole genome shotgun (WGS) entry which is preliminary data.</text>
</comment>
<dbReference type="Proteomes" id="UP000076744">
    <property type="component" value="Unassembled WGS sequence"/>
</dbReference>
<dbReference type="AlphaFoldDB" id="A0A167N6B5"/>
<feature type="chain" id="PRO_5012000503" evidence="1">
    <location>
        <begin position="16"/>
        <end position="88"/>
    </location>
</feature>
<name>A0A167N6B5_CORFA</name>
<proteinExistence type="predicted"/>
<dbReference type="OrthoDB" id="3556237at2759"/>
<dbReference type="GeneID" id="30024394"/>
<sequence>MASETLLCLDPSILALTICVLVSCRTSSESSYSLLNIDQKLLKQTLGDQCYESTEDFRPDAYRIGLSESKRELRDAKAMGHESAGYLS</sequence>
<keyword evidence="1" id="KW-0732">Signal</keyword>
<gene>
    <name evidence="2" type="ORF">ISF_08102</name>
</gene>
<evidence type="ECO:0000313" key="2">
    <source>
        <dbReference type="EMBL" id="OAA55181.1"/>
    </source>
</evidence>
<evidence type="ECO:0000256" key="1">
    <source>
        <dbReference type="SAM" id="SignalP"/>
    </source>
</evidence>
<protein>
    <submittedName>
        <fullName evidence="2">Uncharacterized protein</fullName>
    </submittedName>
</protein>
<feature type="signal peptide" evidence="1">
    <location>
        <begin position="1"/>
        <end position="15"/>
    </location>
</feature>
<keyword evidence="3" id="KW-1185">Reference proteome</keyword>
<reference evidence="2 3" key="1">
    <citation type="journal article" date="2016" name="Genome Biol. Evol.">
        <title>Divergent and convergent evolution of fungal pathogenicity.</title>
        <authorList>
            <person name="Shang Y."/>
            <person name="Xiao G."/>
            <person name="Zheng P."/>
            <person name="Cen K."/>
            <person name="Zhan S."/>
            <person name="Wang C."/>
        </authorList>
    </citation>
    <scope>NUCLEOTIDE SEQUENCE [LARGE SCALE GENOMIC DNA]</scope>
    <source>
        <strain evidence="2 3">ARSEF 2679</strain>
    </source>
</reference>
<accession>A0A167N6B5</accession>
<evidence type="ECO:0000313" key="3">
    <source>
        <dbReference type="Proteomes" id="UP000076744"/>
    </source>
</evidence>